<gene>
    <name evidence="2" type="ORF">UFOPK1392_00060</name>
    <name evidence="3" type="ORF">UFOPK3733_00226</name>
</gene>
<proteinExistence type="predicted"/>
<evidence type="ECO:0000256" key="1">
    <source>
        <dbReference type="SAM" id="Coils"/>
    </source>
</evidence>
<name>A0A6J7HWQ7_9ZZZZ</name>
<feature type="coiled-coil region" evidence="1">
    <location>
        <begin position="64"/>
        <end position="91"/>
    </location>
</feature>
<evidence type="ECO:0000313" key="2">
    <source>
        <dbReference type="EMBL" id="CAB4322326.1"/>
    </source>
</evidence>
<protein>
    <submittedName>
        <fullName evidence="3">Unannotated protein</fullName>
    </submittedName>
</protein>
<sequence>MFKRTRWFAAGAAIGASGTVVGYLRARQIARRHVPESVQDAASRVVQRTDVEVRELADRVSTTIDELRLTAADTKRTRREAEQLLRRQLERAGLY</sequence>
<dbReference type="EMBL" id="CAFBNC010000006">
    <property type="protein sequence ID" value="CAB4923616.1"/>
    <property type="molecule type" value="Genomic_DNA"/>
</dbReference>
<dbReference type="EMBL" id="CAEMXZ010000001">
    <property type="protein sequence ID" value="CAB4322326.1"/>
    <property type="molecule type" value="Genomic_DNA"/>
</dbReference>
<keyword evidence="1" id="KW-0175">Coiled coil</keyword>
<organism evidence="3">
    <name type="scientific">freshwater metagenome</name>
    <dbReference type="NCBI Taxonomy" id="449393"/>
    <lineage>
        <taxon>unclassified sequences</taxon>
        <taxon>metagenomes</taxon>
        <taxon>ecological metagenomes</taxon>
    </lineage>
</organism>
<dbReference type="AlphaFoldDB" id="A0A6J7HWQ7"/>
<evidence type="ECO:0000313" key="3">
    <source>
        <dbReference type="EMBL" id="CAB4923616.1"/>
    </source>
</evidence>
<reference evidence="3" key="1">
    <citation type="submission" date="2020-05" db="EMBL/GenBank/DDBJ databases">
        <authorList>
            <person name="Chiriac C."/>
            <person name="Salcher M."/>
            <person name="Ghai R."/>
            <person name="Kavagutti S V."/>
        </authorList>
    </citation>
    <scope>NUCLEOTIDE SEQUENCE</scope>
</reference>
<accession>A0A6J7HWQ7</accession>